<dbReference type="PRINTS" id="PR00689">
    <property type="entry name" value="ACOABINDINGP"/>
</dbReference>
<dbReference type="GO" id="GO:0006631">
    <property type="term" value="P:fatty acid metabolic process"/>
    <property type="evidence" value="ECO:0007669"/>
    <property type="project" value="TreeGrafter"/>
</dbReference>
<evidence type="ECO:0000256" key="2">
    <source>
        <dbReference type="ARBA" id="ARBA00023121"/>
    </source>
</evidence>
<dbReference type="PANTHER" id="PTHR23310:SF62">
    <property type="entry name" value="ACYL-COA BINDING PROTEIN 1, ISOFORM A"/>
    <property type="match status" value="1"/>
</dbReference>
<feature type="domain" description="ACB" evidence="3">
    <location>
        <begin position="2"/>
        <end position="51"/>
    </location>
</feature>
<dbReference type="OrthoDB" id="346910at2759"/>
<evidence type="ECO:0000256" key="1">
    <source>
        <dbReference type="ARBA" id="ARBA00005567"/>
    </source>
</evidence>
<comment type="caution">
    <text evidence="4">The sequence shown here is derived from an EMBL/GenBank/DDBJ whole genome shotgun (WGS) entry which is preliminary data.</text>
</comment>
<reference evidence="4 5" key="1">
    <citation type="journal article" date="2018" name="PLoS ONE">
        <title>The draft genome of Kipferlia bialata reveals reductive genome evolution in fornicate parasites.</title>
        <authorList>
            <person name="Tanifuji G."/>
            <person name="Takabayashi S."/>
            <person name="Kume K."/>
            <person name="Takagi M."/>
            <person name="Nakayama T."/>
            <person name="Kamikawa R."/>
            <person name="Inagaki Y."/>
            <person name="Hashimoto T."/>
        </authorList>
    </citation>
    <scope>NUCLEOTIDE SEQUENCE [LARGE SCALE GENOMIC DNA]</scope>
    <source>
        <strain evidence="4">NY0173</strain>
    </source>
</reference>
<dbReference type="InterPro" id="IPR035984">
    <property type="entry name" value="Acyl-CoA-binding_sf"/>
</dbReference>
<feature type="non-terminal residue" evidence="4">
    <location>
        <position position="51"/>
    </location>
</feature>
<dbReference type="SUPFAM" id="SSF47027">
    <property type="entry name" value="Acyl-CoA binding protein"/>
    <property type="match status" value="1"/>
</dbReference>
<name>A0A391NWB1_9EUKA</name>
<dbReference type="InterPro" id="IPR022408">
    <property type="entry name" value="Acyl-CoA-binding_prot_CS"/>
</dbReference>
<dbReference type="Proteomes" id="UP000265618">
    <property type="component" value="Unassembled WGS sequence"/>
</dbReference>
<dbReference type="PROSITE" id="PS51228">
    <property type="entry name" value="ACB_2"/>
    <property type="match status" value="1"/>
</dbReference>
<keyword evidence="2" id="KW-0446">Lipid-binding</keyword>
<accession>A0A391NWB1</accession>
<dbReference type="InterPro" id="IPR000582">
    <property type="entry name" value="Acyl-CoA-binding_protein"/>
</dbReference>
<gene>
    <name evidence="4" type="ORF">KIPB_005461</name>
</gene>
<sequence>MSETDFTAAAERVQALPTKPTNDELLSLYGLFKQASVGDCNTPKPGMLNLK</sequence>
<proteinExistence type="inferred from homology"/>
<comment type="similarity">
    <text evidence="1">Belongs to the ACBP family.</text>
</comment>
<dbReference type="EMBL" id="BDIP01001280">
    <property type="protein sequence ID" value="GCA62739.1"/>
    <property type="molecule type" value="Genomic_DNA"/>
</dbReference>
<evidence type="ECO:0000313" key="5">
    <source>
        <dbReference type="Proteomes" id="UP000265618"/>
    </source>
</evidence>
<dbReference type="PANTHER" id="PTHR23310">
    <property type="entry name" value="ACYL-COA-BINDING PROTEIN, ACBP"/>
    <property type="match status" value="1"/>
</dbReference>
<dbReference type="Gene3D" id="1.20.80.10">
    <property type="match status" value="1"/>
</dbReference>
<organism evidence="4 5">
    <name type="scientific">Kipferlia bialata</name>
    <dbReference type="NCBI Taxonomy" id="797122"/>
    <lineage>
        <taxon>Eukaryota</taxon>
        <taxon>Metamonada</taxon>
        <taxon>Carpediemonas-like organisms</taxon>
        <taxon>Kipferlia</taxon>
    </lineage>
</organism>
<keyword evidence="5" id="KW-1185">Reference proteome</keyword>
<dbReference type="InterPro" id="IPR014352">
    <property type="entry name" value="FERM/acyl-CoA-bd_prot_sf"/>
</dbReference>
<dbReference type="PROSITE" id="PS00880">
    <property type="entry name" value="ACB_1"/>
    <property type="match status" value="1"/>
</dbReference>
<protein>
    <recommendedName>
        <fullName evidence="3">ACB domain-containing protein</fullName>
    </recommendedName>
</protein>
<evidence type="ECO:0000259" key="3">
    <source>
        <dbReference type="PROSITE" id="PS51228"/>
    </source>
</evidence>
<dbReference type="Pfam" id="PF00887">
    <property type="entry name" value="ACBP"/>
    <property type="match status" value="1"/>
</dbReference>
<dbReference type="GO" id="GO:0000062">
    <property type="term" value="F:fatty-acyl-CoA binding"/>
    <property type="evidence" value="ECO:0007669"/>
    <property type="project" value="InterPro"/>
</dbReference>
<evidence type="ECO:0000313" key="4">
    <source>
        <dbReference type="EMBL" id="GCA62739.1"/>
    </source>
</evidence>
<dbReference type="AlphaFoldDB" id="A0A391NWB1"/>